<feature type="region of interest" description="Disordered" evidence="1">
    <location>
        <begin position="105"/>
        <end position="284"/>
    </location>
</feature>
<dbReference type="EMBL" id="JADQDK010000001">
    <property type="protein sequence ID" value="MBW0138146.1"/>
    <property type="molecule type" value="Genomic_DNA"/>
</dbReference>
<feature type="compositionally biased region" description="Gly residues" evidence="1">
    <location>
        <begin position="266"/>
        <end position="284"/>
    </location>
</feature>
<organism evidence="2 3">
    <name type="scientific">Pseudonocardia abyssalis</name>
    <dbReference type="NCBI Taxonomy" id="2792008"/>
    <lineage>
        <taxon>Bacteria</taxon>
        <taxon>Bacillati</taxon>
        <taxon>Actinomycetota</taxon>
        <taxon>Actinomycetes</taxon>
        <taxon>Pseudonocardiales</taxon>
        <taxon>Pseudonocardiaceae</taxon>
        <taxon>Pseudonocardia</taxon>
    </lineage>
</organism>
<feature type="compositionally biased region" description="Low complexity" evidence="1">
    <location>
        <begin position="169"/>
        <end position="201"/>
    </location>
</feature>
<protein>
    <submittedName>
        <fullName evidence="2">Uncharacterized protein</fullName>
    </submittedName>
</protein>
<comment type="caution">
    <text evidence="2">The sequence shown here is derived from an EMBL/GenBank/DDBJ whole genome shotgun (WGS) entry which is preliminary data.</text>
</comment>
<sequence>MTQMVSRAGTLTPPTGVVSVADLLNRYAPDPLIEAEPSTGPVSVGTLLRREGRAPHAVDRPVRARDEDDEPRRGSGALVRRSAIAAGTLLAAGSVFGAAVMTESAVTDTADDSRSSGEYAGEGRLDLLPGQGRAIPTVVDNTAQTNPLDPGEAAPMSWTGVAFPGAGSGTPAAPPVASSSAPTGGGAPAASSSGSTSTDRGTTGGTGTPVESPSGGGSGSGDQGGDEDPGASDERSGLGGAVQNVGDAAGVPLVGDLGRAVSGVGDALGGGSPSVVGGLAGGLL</sequence>
<feature type="region of interest" description="Disordered" evidence="1">
    <location>
        <begin position="47"/>
        <end position="76"/>
    </location>
</feature>
<reference evidence="2 3" key="1">
    <citation type="submission" date="2020-11" db="EMBL/GenBank/DDBJ databases">
        <title>Pseudonocardia abyssalis sp. nov. and Pseudonocardia oceani sp. nov., description and phylogenomic analysis of two novel actinomycetes isolated from the deep Southern Ocean.</title>
        <authorList>
            <person name="Parra J."/>
        </authorList>
    </citation>
    <scope>NUCLEOTIDE SEQUENCE [LARGE SCALE GENOMIC DNA]</scope>
    <source>
        <strain evidence="2 3">KRD-168</strain>
    </source>
</reference>
<dbReference type="Proteomes" id="UP000694287">
    <property type="component" value="Unassembled WGS sequence"/>
</dbReference>
<dbReference type="RefSeq" id="WP_218603406.1">
    <property type="nucleotide sequence ID" value="NZ_JADQDJ010000127.1"/>
</dbReference>
<accession>A0ABS6V1L3</accession>
<feature type="compositionally biased region" description="Gly residues" evidence="1">
    <location>
        <begin position="214"/>
        <end position="223"/>
    </location>
</feature>
<evidence type="ECO:0000313" key="3">
    <source>
        <dbReference type="Proteomes" id="UP000694287"/>
    </source>
</evidence>
<feature type="compositionally biased region" description="Basic and acidic residues" evidence="1">
    <location>
        <begin position="48"/>
        <end position="73"/>
    </location>
</feature>
<gene>
    <name evidence="2" type="ORF">I4I81_28350</name>
</gene>
<evidence type="ECO:0000256" key="1">
    <source>
        <dbReference type="SAM" id="MobiDB-lite"/>
    </source>
</evidence>
<name>A0ABS6V1L3_9PSEU</name>
<proteinExistence type="predicted"/>
<keyword evidence="3" id="KW-1185">Reference proteome</keyword>
<evidence type="ECO:0000313" key="2">
    <source>
        <dbReference type="EMBL" id="MBW0138146.1"/>
    </source>
</evidence>
<feature type="compositionally biased region" description="Basic and acidic residues" evidence="1">
    <location>
        <begin position="111"/>
        <end position="125"/>
    </location>
</feature>